<keyword evidence="6" id="KW-1185">Reference proteome</keyword>
<evidence type="ECO:0000256" key="4">
    <source>
        <dbReference type="RuleBase" id="RU362027"/>
    </source>
</evidence>
<name>A0A803KP76_CHEQI</name>
<sequence length="504" mass="58644">MVEGQSVKERDEWFRVGLVNFEDLDRSHLNLDGAAKYVHINIDPVSSNITWEKLFPEWIDETNPQGWCPEIPMPKLGKYSGLDVVVAQLPCKEERVEIESNGNHRKAGTRDVDRLQISLATAHLIVENGINSQEKDIYAVFIANCDPMLELFRCDDLLWHGGEYWVYKPNIEKLKEMVKMPVGSCALAHSNARNPGSRQLQAFANELPNELQALERSPREAYVTVLHSSEDYVCGAIALAQSILQTNTTKDLILLADRTISRSSILGLQAAGWKIKRIDRIKSPNAKINAYNEWNYSKLRIWQLIEYDKLIFIDSDFIVLRNIDHLFGYPQLSAAPNDKWLFNSGIMVLEPSKCFFDNLMSKRYTFKSYNGGDQGYLNEVITWWHRLTLKLNFLKFFDKEGGERLVPEDRYTVHFLGTKPWLCYRDYDCNWDREDYHVFASDHAHAKWWQVYDSMPKKLHKYCKMTRKQDKGVRNRKSRARKAKLSDGHWKIELKDPRQYNLVG</sequence>
<protein>
    <recommendedName>
        <fullName evidence="4">Hexosyltransferase</fullName>
        <ecNumber evidence="4">2.4.1.-</ecNumber>
    </recommendedName>
</protein>
<reference evidence="5" key="2">
    <citation type="submission" date="2021-03" db="UniProtKB">
        <authorList>
            <consortium name="EnsemblPlants"/>
        </authorList>
    </citation>
    <scope>IDENTIFICATION</scope>
</reference>
<dbReference type="Gene3D" id="3.90.550.10">
    <property type="entry name" value="Spore Coat Polysaccharide Biosynthesis Protein SpsA, Chain A"/>
    <property type="match status" value="1"/>
</dbReference>
<proteinExistence type="inferred from homology"/>
<organism evidence="5 6">
    <name type="scientific">Chenopodium quinoa</name>
    <name type="common">Quinoa</name>
    <dbReference type="NCBI Taxonomy" id="63459"/>
    <lineage>
        <taxon>Eukaryota</taxon>
        <taxon>Viridiplantae</taxon>
        <taxon>Streptophyta</taxon>
        <taxon>Embryophyta</taxon>
        <taxon>Tracheophyta</taxon>
        <taxon>Spermatophyta</taxon>
        <taxon>Magnoliopsida</taxon>
        <taxon>eudicotyledons</taxon>
        <taxon>Gunneridae</taxon>
        <taxon>Pentapetalae</taxon>
        <taxon>Caryophyllales</taxon>
        <taxon>Chenopodiaceae</taxon>
        <taxon>Chenopodioideae</taxon>
        <taxon>Atripliceae</taxon>
        <taxon>Chenopodium</taxon>
    </lineage>
</organism>
<evidence type="ECO:0000313" key="5">
    <source>
        <dbReference type="EnsemblPlants" id="AUR62000832-RA:cds"/>
    </source>
</evidence>
<dbReference type="Gramene" id="AUR62000832-RA">
    <property type="protein sequence ID" value="AUR62000832-RA:cds"/>
    <property type="gene ID" value="AUR62000832"/>
</dbReference>
<keyword evidence="1" id="KW-0328">Glycosyltransferase</keyword>
<dbReference type="EnsemblPlants" id="AUR62000832-RA">
    <property type="protein sequence ID" value="AUR62000832-RA:cds"/>
    <property type="gene ID" value="AUR62000832"/>
</dbReference>
<dbReference type="CDD" id="cd02537">
    <property type="entry name" value="GT8_Glycogenin"/>
    <property type="match status" value="1"/>
</dbReference>
<dbReference type="OMA" id="AGWKIKQ"/>
<dbReference type="EC" id="2.4.1.-" evidence="4"/>
<evidence type="ECO:0000256" key="2">
    <source>
        <dbReference type="ARBA" id="ARBA00022679"/>
    </source>
</evidence>
<dbReference type="PANTHER" id="PTHR11183">
    <property type="entry name" value="GLYCOGENIN SUBFAMILY MEMBER"/>
    <property type="match status" value="1"/>
</dbReference>
<evidence type="ECO:0000256" key="3">
    <source>
        <dbReference type="ARBA" id="ARBA00023211"/>
    </source>
</evidence>
<keyword evidence="3" id="KW-0464">Manganese</keyword>
<dbReference type="Pfam" id="PF01501">
    <property type="entry name" value="Glyco_transf_8"/>
    <property type="match status" value="1"/>
</dbReference>
<keyword evidence="2" id="KW-0808">Transferase</keyword>
<dbReference type="InterPro" id="IPR050587">
    <property type="entry name" value="GNT1/Glycosyltrans_8"/>
</dbReference>
<evidence type="ECO:0000256" key="1">
    <source>
        <dbReference type="ARBA" id="ARBA00022676"/>
    </source>
</evidence>
<dbReference type="Proteomes" id="UP000596660">
    <property type="component" value="Unplaced"/>
</dbReference>
<dbReference type="GO" id="GO:0016757">
    <property type="term" value="F:glycosyltransferase activity"/>
    <property type="evidence" value="ECO:0007669"/>
    <property type="project" value="UniProtKB-KW"/>
</dbReference>
<dbReference type="SUPFAM" id="SSF53448">
    <property type="entry name" value="Nucleotide-diphospho-sugar transferases"/>
    <property type="match status" value="1"/>
</dbReference>
<comment type="similarity">
    <text evidence="4">Belongs to the glycosyltransferase 8 family.</text>
</comment>
<accession>A0A803KP76</accession>
<dbReference type="AlphaFoldDB" id="A0A803KP76"/>
<evidence type="ECO:0000313" key="6">
    <source>
        <dbReference type="Proteomes" id="UP000596660"/>
    </source>
</evidence>
<dbReference type="InterPro" id="IPR002495">
    <property type="entry name" value="Glyco_trans_8"/>
</dbReference>
<reference evidence="5" key="1">
    <citation type="journal article" date="2017" name="Nature">
        <title>The genome of Chenopodium quinoa.</title>
        <authorList>
            <person name="Jarvis D.E."/>
            <person name="Ho Y.S."/>
            <person name="Lightfoot D.J."/>
            <person name="Schmoeckel S.M."/>
            <person name="Li B."/>
            <person name="Borm T.J.A."/>
            <person name="Ohyanagi H."/>
            <person name="Mineta K."/>
            <person name="Michell C.T."/>
            <person name="Saber N."/>
            <person name="Kharbatia N.M."/>
            <person name="Rupper R.R."/>
            <person name="Sharp A.R."/>
            <person name="Dally N."/>
            <person name="Boughton B.A."/>
            <person name="Woo Y.H."/>
            <person name="Gao G."/>
            <person name="Schijlen E.G.W.M."/>
            <person name="Guo X."/>
            <person name="Momin A.A."/>
            <person name="Negrao S."/>
            <person name="Al-Babili S."/>
            <person name="Gehring C."/>
            <person name="Roessner U."/>
            <person name="Jung C."/>
            <person name="Murphy K."/>
            <person name="Arold S.T."/>
            <person name="Gojobori T."/>
            <person name="van der Linden C.G."/>
            <person name="van Loo E.N."/>
            <person name="Jellen E.N."/>
            <person name="Maughan P.J."/>
            <person name="Tester M."/>
        </authorList>
    </citation>
    <scope>NUCLEOTIDE SEQUENCE [LARGE SCALE GENOMIC DNA]</scope>
    <source>
        <strain evidence="5">cv. PI 614886</strain>
    </source>
</reference>
<dbReference type="InterPro" id="IPR029044">
    <property type="entry name" value="Nucleotide-diphossugar_trans"/>
</dbReference>